<dbReference type="Gene3D" id="1.10.390.10">
    <property type="entry name" value="Neutral Protease Domain 2"/>
    <property type="match status" value="1"/>
</dbReference>
<dbReference type="Pfam" id="PF17432">
    <property type="entry name" value="DUF3458_C"/>
    <property type="match status" value="1"/>
</dbReference>
<keyword evidence="11" id="KW-0482">Metalloprotease</keyword>
<evidence type="ECO:0000256" key="11">
    <source>
        <dbReference type="ARBA" id="ARBA00023049"/>
    </source>
</evidence>
<keyword evidence="8" id="KW-0479">Metal-binding</keyword>
<dbReference type="NCBIfam" id="TIGR02414">
    <property type="entry name" value="pepN_proteo"/>
    <property type="match status" value="1"/>
</dbReference>
<dbReference type="InterPro" id="IPR042097">
    <property type="entry name" value="Aminopeptidase_N-like_N_sf"/>
</dbReference>
<evidence type="ECO:0000256" key="8">
    <source>
        <dbReference type="ARBA" id="ARBA00022723"/>
    </source>
</evidence>
<dbReference type="InterPro" id="IPR001930">
    <property type="entry name" value="Peptidase_M1"/>
</dbReference>
<protein>
    <recommendedName>
        <fullName evidence="5 12">Aminopeptidase N</fullName>
        <ecNumber evidence="4 12">3.4.11.2</ecNumber>
    </recommendedName>
</protein>
<dbReference type="CDD" id="cd09600">
    <property type="entry name" value="M1_APN"/>
    <property type="match status" value="1"/>
</dbReference>
<sequence>MRSDQGQPVRLSDYRVPDYLVDAVALDISLDRTATRVRSTLRLRPNPEGVAGAPLDLDGDELVATALRLDGAALDLALATPDRLTIAAPPAGPFVLEVETVIDPTANTKLMGLYRSGSAYCTQCEAEGFRRITYYLDRPDVLSVFTTRIEAERDDAPVLLGNGNPVEAGAVEGTGRHYAVWHDPHPKPSYLFAVVSGRLDALRGEFTTSEGRRVALAIWVEPGKVGQAGYALDALKRSMRWDEDAFGRAYDLDVFNVVAVSDFNMGAMENKGLNVFNDKYVLASPELATDADYAGIETVIAHEYFHNWTGNRITCRDWFQLSLKEGLTVFRDQEFSADQRSRPVKRIADVRVLRARQFAEDGGPMAHSVRPDSYSEINNFYTATIYEKGAEIIRMVRTLVGPDAFARGLQHYFDRFDGTAATVEDFLGCFAEASGRDLAPFFRWYVQAGTPRVTARTHHDAATRTLTLDLAQDTAPTPGQGEKLPFVVPLRFGLVLPDGAEQPVRTGEDDGLSDAELANDTIELATATRRIRFEDVEPGTIPSLLRDFSAPVRLVTDATDADLLTLMTHDTDAFNRWDAAQTVLSRLIIARVRDGGGDPEALRTVFAAVVRTGRHDPAFAAQVLALPSEGELAREIGRDVDPDAVHAAREAVRGAVGRMLAAEFRAVIAEGAAAGPYAPDAAGAGRRAFRNAALSLLAAGDPALGAAQARAQFDGADNMTDRVAALAVLSLIPGEAREAAFAAFYERHAAEPLVIDKWFALQASIPERSTVDRVRRLLGHPAFTLGVPNRVYALLGAFGANPTEFNRPDGAGYDLVADAVVTLDGRNPQVAARLLGAFRSWRLLEPGRRALAEAALKRIAAGPDLSADVREITSRSLG</sequence>
<dbReference type="EMBL" id="QYBB01000013">
    <property type="protein sequence ID" value="RYC31505.1"/>
    <property type="molecule type" value="Genomic_DNA"/>
</dbReference>
<feature type="domain" description="Peptidase M1 membrane alanine aminopeptidase" evidence="13">
    <location>
        <begin position="230"/>
        <end position="443"/>
    </location>
</feature>
<evidence type="ECO:0000256" key="1">
    <source>
        <dbReference type="ARBA" id="ARBA00000098"/>
    </source>
</evidence>
<evidence type="ECO:0000256" key="6">
    <source>
        <dbReference type="ARBA" id="ARBA00022438"/>
    </source>
</evidence>
<dbReference type="SUPFAM" id="SSF55486">
    <property type="entry name" value="Metalloproteases ('zincins'), catalytic domain"/>
    <property type="match status" value="1"/>
</dbReference>
<dbReference type="Gene3D" id="3.30.2010.30">
    <property type="match status" value="1"/>
</dbReference>
<evidence type="ECO:0000259" key="13">
    <source>
        <dbReference type="Pfam" id="PF01433"/>
    </source>
</evidence>
<proteinExistence type="inferred from homology"/>
<feature type="domain" description="Peptidase M1 alanyl aminopeptidase Ig-like fold" evidence="14">
    <location>
        <begin position="449"/>
        <end position="556"/>
    </location>
</feature>
<evidence type="ECO:0000256" key="10">
    <source>
        <dbReference type="ARBA" id="ARBA00022833"/>
    </source>
</evidence>
<organism evidence="17 18">
    <name type="scientific">Lichenibacterium minor</name>
    <dbReference type="NCBI Taxonomy" id="2316528"/>
    <lineage>
        <taxon>Bacteria</taxon>
        <taxon>Pseudomonadati</taxon>
        <taxon>Pseudomonadota</taxon>
        <taxon>Alphaproteobacteria</taxon>
        <taxon>Hyphomicrobiales</taxon>
        <taxon>Lichenihabitantaceae</taxon>
        <taxon>Lichenibacterium</taxon>
    </lineage>
</organism>
<dbReference type="GO" id="GO:0006508">
    <property type="term" value="P:proteolysis"/>
    <property type="evidence" value="ECO:0007669"/>
    <property type="project" value="UniProtKB-UniRule"/>
</dbReference>
<name>A0A4Q2U9C7_9HYPH</name>
<dbReference type="GO" id="GO:0008270">
    <property type="term" value="F:zinc ion binding"/>
    <property type="evidence" value="ECO:0007669"/>
    <property type="project" value="InterPro"/>
</dbReference>
<dbReference type="PANTHER" id="PTHR46322:SF1">
    <property type="entry name" value="PUROMYCIN-SENSITIVE AMINOPEPTIDASE"/>
    <property type="match status" value="1"/>
</dbReference>
<dbReference type="InterPro" id="IPR035414">
    <property type="entry name" value="Peptidase_M1_pepN_Ig-like"/>
</dbReference>
<dbReference type="RefSeq" id="WP_129227103.1">
    <property type="nucleotide sequence ID" value="NZ_QYBB01000013.1"/>
</dbReference>
<keyword evidence="18" id="KW-1185">Reference proteome</keyword>
<dbReference type="InterPro" id="IPR038438">
    <property type="entry name" value="PepN_Ig-like_sf"/>
</dbReference>
<gene>
    <name evidence="17" type="ORF">D3273_12730</name>
</gene>
<keyword evidence="6 17" id="KW-0031">Aminopeptidase</keyword>
<evidence type="ECO:0000256" key="7">
    <source>
        <dbReference type="ARBA" id="ARBA00022670"/>
    </source>
</evidence>
<evidence type="ECO:0000313" key="18">
    <source>
        <dbReference type="Proteomes" id="UP000290759"/>
    </source>
</evidence>
<dbReference type="InterPro" id="IPR027268">
    <property type="entry name" value="Peptidase_M4/M1_CTD_sf"/>
</dbReference>
<dbReference type="InterPro" id="IPR024601">
    <property type="entry name" value="Peptidase_M1_pepN_C"/>
</dbReference>
<dbReference type="GO" id="GO:0008237">
    <property type="term" value="F:metallopeptidase activity"/>
    <property type="evidence" value="ECO:0007669"/>
    <property type="project" value="UniProtKB-UniRule"/>
</dbReference>
<dbReference type="OrthoDB" id="100605at2"/>
<comment type="catalytic activity">
    <reaction evidence="1">
        <text>Release of an N-terminal amino acid, Xaa-|-Yaa- from a peptide, amide or arylamide. Xaa is preferably Ala, but may be most amino acids including Pro (slow action). When a terminal hydrophobic residue is followed by a prolyl residue, the two may be released as an intact Xaa-Pro dipeptide.</text>
        <dbReference type="EC" id="3.4.11.2"/>
    </reaction>
</comment>
<comment type="similarity">
    <text evidence="3">Belongs to the peptidase M1 family.</text>
</comment>
<dbReference type="Gene3D" id="2.60.40.1730">
    <property type="entry name" value="tricorn interacting facor f3 domain"/>
    <property type="match status" value="1"/>
</dbReference>
<evidence type="ECO:0000256" key="2">
    <source>
        <dbReference type="ARBA" id="ARBA00001947"/>
    </source>
</evidence>
<dbReference type="Proteomes" id="UP000290759">
    <property type="component" value="Unassembled WGS sequence"/>
</dbReference>
<dbReference type="InterPro" id="IPR012779">
    <property type="entry name" value="Peptidase_M1_pepN"/>
</dbReference>
<keyword evidence="7" id="KW-0645">Protease</keyword>
<evidence type="ECO:0000313" key="17">
    <source>
        <dbReference type="EMBL" id="RYC31505.1"/>
    </source>
</evidence>
<dbReference type="SUPFAM" id="SSF63737">
    <property type="entry name" value="Leukotriene A4 hydrolase N-terminal domain"/>
    <property type="match status" value="1"/>
</dbReference>
<keyword evidence="10" id="KW-0862">Zinc</keyword>
<dbReference type="Gene3D" id="2.60.40.1840">
    <property type="match status" value="1"/>
</dbReference>
<dbReference type="InterPro" id="IPR037144">
    <property type="entry name" value="Peptidase_M1_pepN_C_sf"/>
</dbReference>
<dbReference type="EC" id="3.4.11.2" evidence="4 12"/>
<accession>A0A4Q2U9C7</accession>
<keyword evidence="9" id="KW-0378">Hydrolase</keyword>
<evidence type="ECO:0000256" key="12">
    <source>
        <dbReference type="NCBIfam" id="TIGR02414"/>
    </source>
</evidence>
<evidence type="ECO:0000256" key="3">
    <source>
        <dbReference type="ARBA" id="ARBA00010136"/>
    </source>
</evidence>
<dbReference type="PRINTS" id="PR00756">
    <property type="entry name" value="ALADIPTASE"/>
</dbReference>
<dbReference type="Gene3D" id="1.25.50.10">
    <property type="entry name" value="Peptidase M1, alanyl aminopeptidase, C-terminal domain"/>
    <property type="match status" value="1"/>
</dbReference>
<feature type="domain" description="Aminopeptidase N-like N-terminal" evidence="16">
    <location>
        <begin position="107"/>
        <end position="191"/>
    </location>
</feature>
<evidence type="ECO:0000256" key="9">
    <source>
        <dbReference type="ARBA" id="ARBA00022801"/>
    </source>
</evidence>
<feature type="domain" description="Peptidase M1 alanyl aminopeptidase C-terminal" evidence="15">
    <location>
        <begin position="560"/>
        <end position="877"/>
    </location>
</feature>
<evidence type="ECO:0000256" key="5">
    <source>
        <dbReference type="ARBA" id="ARBA00015611"/>
    </source>
</evidence>
<evidence type="ECO:0000256" key="4">
    <source>
        <dbReference type="ARBA" id="ARBA00012564"/>
    </source>
</evidence>
<comment type="cofactor">
    <cofactor evidence="2">
        <name>Zn(2+)</name>
        <dbReference type="ChEBI" id="CHEBI:29105"/>
    </cofactor>
</comment>
<dbReference type="AlphaFoldDB" id="A0A4Q2U9C7"/>
<dbReference type="GO" id="GO:0016285">
    <property type="term" value="F:alanyl aminopeptidase activity"/>
    <property type="evidence" value="ECO:0007669"/>
    <property type="project" value="UniProtKB-EC"/>
</dbReference>
<dbReference type="Pfam" id="PF11940">
    <property type="entry name" value="DUF3458"/>
    <property type="match status" value="1"/>
</dbReference>
<dbReference type="Pfam" id="PF17900">
    <property type="entry name" value="Peptidase_M1_N"/>
    <property type="match status" value="1"/>
</dbReference>
<dbReference type="InterPro" id="IPR045357">
    <property type="entry name" value="Aminopeptidase_N-like_N"/>
</dbReference>
<comment type="caution">
    <text evidence="17">The sequence shown here is derived from an EMBL/GenBank/DDBJ whole genome shotgun (WGS) entry which is preliminary data.</text>
</comment>
<reference evidence="17 18" key="1">
    <citation type="submission" date="2018-12" db="EMBL/GenBank/DDBJ databases">
        <authorList>
            <person name="Grouzdev D.S."/>
            <person name="Krutkina M.S."/>
        </authorList>
    </citation>
    <scope>NUCLEOTIDE SEQUENCE [LARGE SCALE GENOMIC DNA]</scope>
    <source>
        <strain evidence="17 18">RmlP026</strain>
    </source>
</reference>
<evidence type="ECO:0000259" key="16">
    <source>
        <dbReference type="Pfam" id="PF17900"/>
    </source>
</evidence>
<dbReference type="FunFam" id="3.30.2010.30:FF:000002">
    <property type="entry name" value="Putative aminopeptidase N"/>
    <property type="match status" value="1"/>
</dbReference>
<dbReference type="PANTHER" id="PTHR46322">
    <property type="entry name" value="PUROMYCIN-SENSITIVE AMINOPEPTIDASE"/>
    <property type="match status" value="1"/>
</dbReference>
<dbReference type="Pfam" id="PF01433">
    <property type="entry name" value="Peptidase_M1"/>
    <property type="match status" value="1"/>
</dbReference>
<evidence type="ECO:0000259" key="14">
    <source>
        <dbReference type="Pfam" id="PF11940"/>
    </source>
</evidence>
<evidence type="ECO:0000259" key="15">
    <source>
        <dbReference type="Pfam" id="PF17432"/>
    </source>
</evidence>
<reference evidence="17 18" key="2">
    <citation type="submission" date="2019-02" db="EMBL/GenBank/DDBJ databases">
        <title>'Lichenibacterium ramalinii' gen. nov. sp. nov., 'Lichenibacterium minor' gen. nov. sp. nov.</title>
        <authorList>
            <person name="Pankratov T."/>
        </authorList>
    </citation>
    <scope>NUCLEOTIDE SEQUENCE [LARGE SCALE GENOMIC DNA]</scope>
    <source>
        <strain evidence="17 18">RmlP026</strain>
    </source>
</reference>
<dbReference type="InterPro" id="IPR014782">
    <property type="entry name" value="Peptidase_M1_dom"/>
</dbReference>